<name>A0A558EXH5_HALVO</name>
<organism evidence="2 3">
    <name type="scientific">Haloferax volcanii</name>
    <name type="common">Halobacterium volcanii</name>
    <dbReference type="NCBI Taxonomy" id="2246"/>
    <lineage>
        <taxon>Archaea</taxon>
        <taxon>Methanobacteriati</taxon>
        <taxon>Methanobacteriota</taxon>
        <taxon>Stenosarchaea group</taxon>
        <taxon>Halobacteria</taxon>
        <taxon>Halobacteriales</taxon>
        <taxon>Haloferacaceae</taxon>
        <taxon>Haloferax</taxon>
    </lineage>
</organism>
<protein>
    <submittedName>
        <fullName evidence="2">Universal stress protein</fullName>
    </submittedName>
</protein>
<dbReference type="SUPFAM" id="SSF52402">
    <property type="entry name" value="Adenine nucleotide alpha hydrolases-like"/>
    <property type="match status" value="1"/>
</dbReference>
<evidence type="ECO:0000313" key="3">
    <source>
        <dbReference type="Proteomes" id="UP000320212"/>
    </source>
</evidence>
<dbReference type="EMBL" id="VMTR01000541">
    <property type="protein sequence ID" value="TVT77858.1"/>
    <property type="molecule type" value="Genomic_DNA"/>
</dbReference>
<feature type="non-terminal residue" evidence="2">
    <location>
        <position position="73"/>
    </location>
</feature>
<proteinExistence type="predicted"/>
<comment type="caution">
    <text evidence="2">The sequence shown here is derived from an EMBL/GenBank/DDBJ whole genome shotgun (WGS) entry which is preliminary data.</text>
</comment>
<dbReference type="AlphaFoldDB" id="A0A558EXH5"/>
<gene>
    <name evidence="2" type="ORF">FQA18_20445</name>
</gene>
<feature type="region of interest" description="Disordered" evidence="1">
    <location>
        <begin position="1"/>
        <end position="20"/>
    </location>
</feature>
<evidence type="ECO:0000256" key="1">
    <source>
        <dbReference type="SAM" id="MobiDB-lite"/>
    </source>
</evidence>
<sequence length="73" mass="7767">MTRSEFIDLGLTSAQAEEPKDMDEIRSAAAEMAEDSVSGLDVPYETVGLVGNPADEVIEYADGQDASYIVVSP</sequence>
<accession>A0A558EXH5</accession>
<dbReference type="Proteomes" id="UP000320212">
    <property type="component" value="Unassembled WGS sequence"/>
</dbReference>
<dbReference type="Gene3D" id="3.40.50.620">
    <property type="entry name" value="HUPs"/>
    <property type="match status" value="1"/>
</dbReference>
<dbReference type="InterPro" id="IPR014729">
    <property type="entry name" value="Rossmann-like_a/b/a_fold"/>
</dbReference>
<reference evidence="2 3" key="1">
    <citation type="submission" date="2019-07" db="EMBL/GenBank/DDBJ databases">
        <title>Draft genome sequence of Haloferax volcanii SS0101, isolated from salt farm in Samut Sakhon, Thailand.</title>
        <authorList>
            <person name="Wanthongcharoen S."/>
            <person name="Yamprayoonswat W."/>
            <person name="Ruangsuj P."/>
            <person name="Thongpramul N."/>
            <person name="Jumpathong W."/>
            <person name="Sittihan S."/>
            <person name="Kanjanavas P."/>
            <person name="Yasawong M."/>
        </authorList>
    </citation>
    <scope>NUCLEOTIDE SEQUENCE [LARGE SCALE GENOMIC DNA]</scope>
    <source>
        <strain evidence="2 3">SS0101</strain>
    </source>
</reference>
<evidence type="ECO:0000313" key="2">
    <source>
        <dbReference type="EMBL" id="TVT77858.1"/>
    </source>
</evidence>